<protein>
    <submittedName>
        <fullName evidence="1">Uncharacterized protein</fullName>
    </submittedName>
</protein>
<dbReference type="Proteomes" id="UP000325723">
    <property type="component" value="Unassembled WGS sequence"/>
</dbReference>
<accession>A0A8H2RGA5</accession>
<reference evidence="1 2" key="1">
    <citation type="submission" date="2019-09" db="EMBL/GenBank/DDBJ databases">
        <authorList>
            <person name="Chandra G."/>
            <person name="Truman W A."/>
        </authorList>
    </citation>
    <scope>NUCLEOTIDE SEQUENCE [LARGE SCALE GENOMIC DNA]</scope>
    <source>
        <strain evidence="1">PS900</strain>
    </source>
</reference>
<dbReference type="AlphaFoldDB" id="A0A8H2RGA5"/>
<dbReference type="EMBL" id="CABVIE010000002">
    <property type="protein sequence ID" value="VVO63019.1"/>
    <property type="molecule type" value="Genomic_DNA"/>
</dbReference>
<gene>
    <name evidence="1" type="ORF">PS900_00899</name>
</gene>
<sequence>MSDEEAFQRFINHRYFQPHITPIQLFNRATDPMLPEVKSHTHNLLRMLDEAGQAR</sequence>
<organism evidence="1 2">
    <name type="scientific">Pseudomonas fluorescens</name>
    <dbReference type="NCBI Taxonomy" id="294"/>
    <lineage>
        <taxon>Bacteria</taxon>
        <taxon>Pseudomonadati</taxon>
        <taxon>Pseudomonadota</taxon>
        <taxon>Gammaproteobacteria</taxon>
        <taxon>Pseudomonadales</taxon>
        <taxon>Pseudomonadaceae</taxon>
        <taxon>Pseudomonas</taxon>
    </lineage>
</organism>
<proteinExistence type="predicted"/>
<evidence type="ECO:0000313" key="1">
    <source>
        <dbReference type="EMBL" id="VVO63019.1"/>
    </source>
</evidence>
<evidence type="ECO:0000313" key="2">
    <source>
        <dbReference type="Proteomes" id="UP000325723"/>
    </source>
</evidence>
<name>A0A8H2RGA5_PSEFL</name>
<comment type="caution">
    <text evidence="1">The sequence shown here is derived from an EMBL/GenBank/DDBJ whole genome shotgun (WGS) entry which is preliminary data.</text>
</comment>